<keyword evidence="3" id="KW-1185">Reference proteome</keyword>
<dbReference type="EMBL" id="CP032157">
    <property type="protein sequence ID" value="AXY77424.1"/>
    <property type="molecule type" value="Genomic_DNA"/>
</dbReference>
<reference evidence="2 3" key="1">
    <citation type="submission" date="2018-09" db="EMBL/GenBank/DDBJ databases">
        <title>Genome sequencing of strain 6GH32-13.</title>
        <authorList>
            <person name="Weon H.-Y."/>
            <person name="Heo J."/>
            <person name="Kwon S.-W."/>
        </authorList>
    </citation>
    <scope>NUCLEOTIDE SEQUENCE [LARGE SCALE GENOMIC DNA]</scope>
    <source>
        <strain evidence="2 3">5GH32-13</strain>
    </source>
</reference>
<name>A0A3B7MSA1_9BACT</name>
<dbReference type="InterPro" id="IPR045509">
    <property type="entry name" value="HD_assoc_2"/>
</dbReference>
<organism evidence="2 3">
    <name type="scientific">Paraflavitalea soli</name>
    <dbReference type="NCBI Taxonomy" id="2315862"/>
    <lineage>
        <taxon>Bacteria</taxon>
        <taxon>Pseudomonadati</taxon>
        <taxon>Bacteroidota</taxon>
        <taxon>Chitinophagia</taxon>
        <taxon>Chitinophagales</taxon>
        <taxon>Chitinophagaceae</taxon>
        <taxon>Paraflavitalea</taxon>
    </lineage>
</organism>
<dbReference type="Pfam" id="PF01966">
    <property type="entry name" value="HD"/>
    <property type="match status" value="1"/>
</dbReference>
<dbReference type="RefSeq" id="WP_119053300.1">
    <property type="nucleotide sequence ID" value="NZ_CP032157.1"/>
</dbReference>
<dbReference type="PANTHER" id="PTHR11373:SF4">
    <property type="entry name" value="DEOXYNUCLEOSIDE TRIPHOSPHATE TRIPHOSPHOHYDROLASE SAMHD1"/>
    <property type="match status" value="1"/>
</dbReference>
<dbReference type="SUPFAM" id="SSF109604">
    <property type="entry name" value="HD-domain/PDEase-like"/>
    <property type="match status" value="1"/>
</dbReference>
<proteinExistence type="predicted"/>
<dbReference type="OrthoDB" id="9803619at2"/>
<dbReference type="GO" id="GO:0008832">
    <property type="term" value="F:dGTPase activity"/>
    <property type="evidence" value="ECO:0007669"/>
    <property type="project" value="TreeGrafter"/>
</dbReference>
<evidence type="ECO:0000313" key="2">
    <source>
        <dbReference type="EMBL" id="AXY77424.1"/>
    </source>
</evidence>
<dbReference type="CDD" id="cd00077">
    <property type="entry name" value="HDc"/>
    <property type="match status" value="1"/>
</dbReference>
<dbReference type="KEGG" id="pseg:D3H65_27100"/>
<feature type="domain" description="HD/PDEase" evidence="1">
    <location>
        <begin position="52"/>
        <end position="177"/>
    </location>
</feature>
<evidence type="ECO:0000313" key="3">
    <source>
        <dbReference type="Proteomes" id="UP000263900"/>
    </source>
</evidence>
<dbReference type="InterPro" id="IPR006674">
    <property type="entry name" value="HD_domain"/>
</dbReference>
<dbReference type="SMART" id="SM00471">
    <property type="entry name" value="HDc"/>
    <property type="match status" value="1"/>
</dbReference>
<dbReference type="InterPro" id="IPR003607">
    <property type="entry name" value="HD/PDEase_dom"/>
</dbReference>
<dbReference type="Gene3D" id="1.10.3210.10">
    <property type="entry name" value="Hypothetical protein af1432"/>
    <property type="match status" value="1"/>
</dbReference>
<dbReference type="AlphaFoldDB" id="A0A3B7MSA1"/>
<dbReference type="Pfam" id="PF19276">
    <property type="entry name" value="HD_assoc_2"/>
    <property type="match status" value="1"/>
</dbReference>
<dbReference type="InterPro" id="IPR050135">
    <property type="entry name" value="dGTPase-like"/>
</dbReference>
<accession>A0A3B7MSA1</accession>
<dbReference type="GO" id="GO:0006203">
    <property type="term" value="P:dGTP catabolic process"/>
    <property type="evidence" value="ECO:0007669"/>
    <property type="project" value="TreeGrafter"/>
</dbReference>
<evidence type="ECO:0000259" key="1">
    <source>
        <dbReference type="SMART" id="SM00471"/>
    </source>
</evidence>
<sequence length="405" mass="46998">MASGIRKIINDPVYGFITLDHPLVFKVIAHPWYQRLRRIHQMAFAQLVYPGAVHTRLHHSLGAYHLMCNALHELKNKGVVITPEEEVAAKIAILLHDVGHGPYSHALENKLLKGIHHETISIRIMEILNNELDGALTLAIEIFTNKYHKPFLHQLISGQLDVDRMDYLTRDSFFTGVSEGVIGYDRILKMLTVQNDELMVEEKAIYSIEKFLVSRRLMYWQVYLHKTVLCAEKMLVKIIERAQELITRGITVRSTSPVFDFFLQNHHTVTSIEAHLEQFCLLDDYDVLATIKNWMFHEDRVLAKLCDCLVTRRLLKVKLTATPVNPAWMEEQRNRICREMQIEERDCHYFLFSGVAENTTYDPREERINILFKDGTAKDISKVDNALIHQALASPVKKYYICYLN</sequence>
<gene>
    <name evidence="2" type="ORF">D3H65_27100</name>
</gene>
<dbReference type="Proteomes" id="UP000263900">
    <property type="component" value="Chromosome"/>
</dbReference>
<protein>
    <submittedName>
        <fullName evidence="2">HD domain-containing protein</fullName>
    </submittedName>
</protein>
<dbReference type="PANTHER" id="PTHR11373">
    <property type="entry name" value="DEOXYNUCLEOSIDE TRIPHOSPHATE TRIPHOSPHOHYDROLASE"/>
    <property type="match status" value="1"/>
</dbReference>